<protein>
    <submittedName>
        <fullName evidence="5">AraC family transcriptional regulator</fullName>
    </submittedName>
</protein>
<evidence type="ECO:0000259" key="4">
    <source>
        <dbReference type="PROSITE" id="PS01124"/>
    </source>
</evidence>
<feature type="domain" description="HTH araC/xylS-type" evidence="4">
    <location>
        <begin position="166"/>
        <end position="263"/>
    </location>
</feature>
<dbReference type="InterPro" id="IPR009057">
    <property type="entry name" value="Homeodomain-like_sf"/>
</dbReference>
<dbReference type="InterPro" id="IPR018060">
    <property type="entry name" value="HTH_AraC"/>
</dbReference>
<dbReference type="EMBL" id="BAABAH010000011">
    <property type="protein sequence ID" value="GAA3826494.1"/>
    <property type="molecule type" value="Genomic_DNA"/>
</dbReference>
<dbReference type="Pfam" id="PF02311">
    <property type="entry name" value="AraC_binding"/>
    <property type="match status" value="1"/>
</dbReference>
<dbReference type="SUPFAM" id="SSF46689">
    <property type="entry name" value="Homeodomain-like"/>
    <property type="match status" value="2"/>
</dbReference>
<dbReference type="SMART" id="SM00342">
    <property type="entry name" value="HTH_ARAC"/>
    <property type="match status" value="1"/>
</dbReference>
<organism evidence="5 6">
    <name type="scientific">Nocardioides panacisoli</name>
    <dbReference type="NCBI Taxonomy" id="627624"/>
    <lineage>
        <taxon>Bacteria</taxon>
        <taxon>Bacillati</taxon>
        <taxon>Actinomycetota</taxon>
        <taxon>Actinomycetes</taxon>
        <taxon>Propionibacteriales</taxon>
        <taxon>Nocardioidaceae</taxon>
        <taxon>Nocardioides</taxon>
    </lineage>
</organism>
<keyword evidence="3" id="KW-0804">Transcription</keyword>
<accession>A0ABP7ITE4</accession>
<reference evidence="6" key="1">
    <citation type="journal article" date="2019" name="Int. J. Syst. Evol. Microbiol.">
        <title>The Global Catalogue of Microorganisms (GCM) 10K type strain sequencing project: providing services to taxonomists for standard genome sequencing and annotation.</title>
        <authorList>
            <consortium name="The Broad Institute Genomics Platform"/>
            <consortium name="The Broad Institute Genome Sequencing Center for Infectious Disease"/>
            <person name="Wu L."/>
            <person name="Ma J."/>
        </authorList>
    </citation>
    <scope>NUCLEOTIDE SEQUENCE [LARGE SCALE GENOMIC DNA]</scope>
    <source>
        <strain evidence="6">JCM 16953</strain>
    </source>
</reference>
<dbReference type="Gene3D" id="1.10.10.60">
    <property type="entry name" value="Homeodomain-like"/>
    <property type="match status" value="1"/>
</dbReference>
<dbReference type="InterPro" id="IPR003313">
    <property type="entry name" value="AraC-bd"/>
</dbReference>
<evidence type="ECO:0000256" key="2">
    <source>
        <dbReference type="ARBA" id="ARBA00023125"/>
    </source>
</evidence>
<evidence type="ECO:0000256" key="3">
    <source>
        <dbReference type="ARBA" id="ARBA00023163"/>
    </source>
</evidence>
<dbReference type="Pfam" id="PF12833">
    <property type="entry name" value="HTH_18"/>
    <property type="match status" value="1"/>
</dbReference>
<dbReference type="PANTHER" id="PTHR46796:SF2">
    <property type="entry name" value="TRANSCRIPTIONAL REGULATORY PROTEIN"/>
    <property type="match status" value="1"/>
</dbReference>
<dbReference type="RefSeq" id="WP_344776807.1">
    <property type="nucleotide sequence ID" value="NZ_BAABAH010000011.1"/>
</dbReference>
<dbReference type="InterPro" id="IPR050204">
    <property type="entry name" value="AraC_XylS_family_regulators"/>
</dbReference>
<dbReference type="SUPFAM" id="SSF51215">
    <property type="entry name" value="Regulatory protein AraC"/>
    <property type="match status" value="1"/>
</dbReference>
<sequence length="265" mass="29380">MEPAPVVRAWRPPVPGVAEVLHAHFPRHAYPMHVHDTWTVLMVDSGTVRYDLDRHEHATGSSLVTLLPPGVAHDGRSVAEGGFRKRVLYLDADRIDPARVGRAVDHPDWGDGALRDELDLVHRALARPGEELEVEGRLALVTDRLSRHLARGPVEVATAPEPRLARRFRDLLDEHLVDGVTLEEAGRLLGRHPAHLVRAFGRETGVPPHRYVVGRRLDAARRLLLAGERPADVAVAVGFHDQAHLTRHFKRLLGVPPGRYAASAR</sequence>
<evidence type="ECO:0000313" key="5">
    <source>
        <dbReference type="EMBL" id="GAA3826494.1"/>
    </source>
</evidence>
<dbReference type="InterPro" id="IPR037923">
    <property type="entry name" value="HTH-like"/>
</dbReference>
<comment type="caution">
    <text evidence="5">The sequence shown here is derived from an EMBL/GenBank/DDBJ whole genome shotgun (WGS) entry which is preliminary data.</text>
</comment>
<proteinExistence type="predicted"/>
<keyword evidence="6" id="KW-1185">Reference proteome</keyword>
<keyword evidence="2" id="KW-0238">DNA-binding</keyword>
<gene>
    <name evidence="5" type="ORF">GCM10022242_29770</name>
</gene>
<keyword evidence="1" id="KW-0805">Transcription regulation</keyword>
<evidence type="ECO:0000313" key="6">
    <source>
        <dbReference type="Proteomes" id="UP001501821"/>
    </source>
</evidence>
<name>A0ABP7ITE4_9ACTN</name>
<dbReference type="PROSITE" id="PS01124">
    <property type="entry name" value="HTH_ARAC_FAMILY_2"/>
    <property type="match status" value="1"/>
</dbReference>
<dbReference type="Proteomes" id="UP001501821">
    <property type="component" value="Unassembled WGS sequence"/>
</dbReference>
<dbReference type="PANTHER" id="PTHR46796">
    <property type="entry name" value="HTH-TYPE TRANSCRIPTIONAL ACTIVATOR RHAS-RELATED"/>
    <property type="match status" value="1"/>
</dbReference>
<evidence type="ECO:0000256" key="1">
    <source>
        <dbReference type="ARBA" id="ARBA00023015"/>
    </source>
</evidence>